<dbReference type="PANTHER" id="PTHR35394:SF5">
    <property type="entry name" value="DUF3176 DOMAIN-CONTAINING PROTEIN"/>
    <property type="match status" value="1"/>
</dbReference>
<feature type="transmembrane region" description="Helical" evidence="1">
    <location>
        <begin position="20"/>
        <end position="41"/>
    </location>
</feature>
<keyword evidence="1" id="KW-0812">Transmembrane</keyword>
<dbReference type="AlphaFoldDB" id="A0AAD9W8Z4"/>
<dbReference type="Proteomes" id="UP001265746">
    <property type="component" value="Unassembled WGS sequence"/>
</dbReference>
<keyword evidence="3" id="KW-1185">Reference proteome</keyword>
<name>A0AAD9W8Z4_PHOAM</name>
<reference evidence="2" key="1">
    <citation type="submission" date="2023-06" db="EMBL/GenBank/DDBJ databases">
        <authorList>
            <person name="Noh H."/>
        </authorList>
    </citation>
    <scope>NUCLEOTIDE SEQUENCE</scope>
    <source>
        <strain evidence="2">DUCC20226</strain>
    </source>
</reference>
<evidence type="ECO:0000313" key="3">
    <source>
        <dbReference type="Proteomes" id="UP001265746"/>
    </source>
</evidence>
<protein>
    <submittedName>
        <fullName evidence="2">Uncharacterized protein</fullName>
    </submittedName>
</protein>
<keyword evidence="1" id="KW-0472">Membrane</keyword>
<evidence type="ECO:0000256" key="1">
    <source>
        <dbReference type="SAM" id="Phobius"/>
    </source>
</evidence>
<gene>
    <name evidence="2" type="ORF">N8I77_004780</name>
</gene>
<sequence>MFATVYPHHRQPLPRWPFSISINSLLSVYTLVLKTAIGVILTSCIGQLQWTWYSETRPLTDMLRFDNATRGAAGALDLIWRQRFRRPLTVLGCVIMVLALVVDPFVQQLVQPADCSVEVRGDTAAATLPRTNVFYDSDSLSDSNYRIISKELETALYNAIFSPGQSPPYQCSTGNCTFFDTYSTIGLCYSCQDTSEDVIIKITCSAPDTTNASQHPKSATDCPVFSGFSMESNFSAGQRLKLGTKMKLDMNGVFDNPIALADADSYGYDRPFGFFFGFLAGATINSGGRIDWTTSDNFTCDSQKRERSWGCQGYGAATCSLNPCVNIYNATISAGILEEHLVASSSDTAWGTIYDIQGLPVYNALIDTQCSAQIQTLLNQNSSVESRWLPYDLNVTDPYDAGDDIGLPPQSDFTSLLDNGCLYLTSHFITKSLPDYFTGMVRGLASMGPAASQTMATNLMLTTDFQGPELIRNIYNWGHTDFERVQSIFSNISDSLTTYIRTHGRQQLAGSTNLSKDAQGKMYHNATCLQVRWPWISFPASLTALATIFFLVVVEATGRRGTSVWKASPLAWVLRADGLGNEQISSSSTRTCEGMEERSKQIAVHLFDEGPDGPRIRMADLKDPNLEVPH</sequence>
<dbReference type="InterPro" id="IPR021514">
    <property type="entry name" value="DUF3176"/>
</dbReference>
<dbReference type="EMBL" id="JAUJFL010000002">
    <property type="protein sequence ID" value="KAK2611441.1"/>
    <property type="molecule type" value="Genomic_DNA"/>
</dbReference>
<proteinExistence type="predicted"/>
<feature type="transmembrane region" description="Helical" evidence="1">
    <location>
        <begin position="88"/>
        <end position="106"/>
    </location>
</feature>
<dbReference type="PANTHER" id="PTHR35394">
    <property type="entry name" value="DUF3176 DOMAIN-CONTAINING PROTEIN"/>
    <property type="match status" value="1"/>
</dbReference>
<dbReference type="Pfam" id="PF11374">
    <property type="entry name" value="DUF3176"/>
    <property type="match status" value="1"/>
</dbReference>
<keyword evidence="1" id="KW-1133">Transmembrane helix</keyword>
<evidence type="ECO:0000313" key="2">
    <source>
        <dbReference type="EMBL" id="KAK2611441.1"/>
    </source>
</evidence>
<comment type="caution">
    <text evidence="2">The sequence shown here is derived from an EMBL/GenBank/DDBJ whole genome shotgun (WGS) entry which is preliminary data.</text>
</comment>
<organism evidence="2 3">
    <name type="scientific">Phomopsis amygdali</name>
    <name type="common">Fusicoccum amygdali</name>
    <dbReference type="NCBI Taxonomy" id="1214568"/>
    <lineage>
        <taxon>Eukaryota</taxon>
        <taxon>Fungi</taxon>
        <taxon>Dikarya</taxon>
        <taxon>Ascomycota</taxon>
        <taxon>Pezizomycotina</taxon>
        <taxon>Sordariomycetes</taxon>
        <taxon>Sordariomycetidae</taxon>
        <taxon>Diaporthales</taxon>
        <taxon>Diaporthaceae</taxon>
        <taxon>Diaporthe</taxon>
    </lineage>
</organism>
<accession>A0AAD9W8Z4</accession>
<feature type="transmembrane region" description="Helical" evidence="1">
    <location>
        <begin position="533"/>
        <end position="554"/>
    </location>
</feature>